<evidence type="ECO:0000313" key="2">
    <source>
        <dbReference type="Proteomes" id="UP000225706"/>
    </source>
</evidence>
<dbReference type="OrthoDB" id="5961050at2759"/>
<reference evidence="2" key="1">
    <citation type="journal article" date="2017" name="bioRxiv">
        <title>Comparative analysis of the genomes of Stylophora pistillata and Acropora digitifera provides evidence for extensive differences between species of corals.</title>
        <authorList>
            <person name="Voolstra C.R."/>
            <person name="Li Y."/>
            <person name="Liew Y.J."/>
            <person name="Baumgarten S."/>
            <person name="Zoccola D."/>
            <person name="Flot J.-F."/>
            <person name="Tambutte S."/>
            <person name="Allemand D."/>
            <person name="Aranda M."/>
        </authorList>
    </citation>
    <scope>NUCLEOTIDE SEQUENCE [LARGE SCALE GENOMIC DNA]</scope>
</reference>
<keyword evidence="1" id="KW-0346">Stress response</keyword>
<organism evidence="1 2">
    <name type="scientific">Stylophora pistillata</name>
    <name type="common">Smooth cauliflower coral</name>
    <dbReference type="NCBI Taxonomy" id="50429"/>
    <lineage>
        <taxon>Eukaryota</taxon>
        <taxon>Metazoa</taxon>
        <taxon>Cnidaria</taxon>
        <taxon>Anthozoa</taxon>
        <taxon>Hexacorallia</taxon>
        <taxon>Scleractinia</taxon>
        <taxon>Astrocoeniina</taxon>
        <taxon>Pocilloporidae</taxon>
        <taxon>Stylophora</taxon>
    </lineage>
</organism>
<gene>
    <name evidence="1" type="primary">Hspa12a</name>
    <name evidence="1" type="ORF">AWC38_SpisGene18485</name>
</gene>
<evidence type="ECO:0000313" key="1">
    <source>
        <dbReference type="EMBL" id="PFX17207.1"/>
    </source>
</evidence>
<accession>A0A2B4RLH6</accession>
<dbReference type="Proteomes" id="UP000225706">
    <property type="component" value="Unassembled WGS sequence"/>
</dbReference>
<dbReference type="PANTHER" id="PTHR14187">
    <property type="entry name" value="ALPHA KINASE/ELONGATION FACTOR 2 KINASE"/>
    <property type="match status" value="1"/>
</dbReference>
<comment type="caution">
    <text evidence="1">The sequence shown here is derived from an EMBL/GenBank/DDBJ whole genome shotgun (WGS) entry which is preliminary data.</text>
</comment>
<dbReference type="InterPro" id="IPR043129">
    <property type="entry name" value="ATPase_NBD"/>
</dbReference>
<dbReference type="PANTHER" id="PTHR14187:SF5">
    <property type="entry name" value="HEAT SHOCK 70 KDA PROTEIN 12A"/>
    <property type="match status" value="1"/>
</dbReference>
<dbReference type="SUPFAM" id="SSF53067">
    <property type="entry name" value="Actin-like ATPase domain"/>
    <property type="match status" value="2"/>
</dbReference>
<dbReference type="CDD" id="cd10229">
    <property type="entry name" value="ASKHA_NBD_HSP70_HSPA12"/>
    <property type="match status" value="1"/>
</dbReference>
<name>A0A2B4RLH6_STYPI</name>
<proteinExistence type="predicted"/>
<dbReference type="EMBL" id="LSMT01000489">
    <property type="protein sequence ID" value="PFX17207.1"/>
    <property type="molecule type" value="Genomic_DNA"/>
</dbReference>
<sequence>MLRLYCCQRIAMAPTSKYVAVVAIDFGTTYSGFAFSFNDSRGEAGIHMNREWGNEEGRSTLKTPTSILLSPKLEFDSFGYEADDKYVHLKDGDDKEYYYLRHFKMELHKSKTLDRNTTLSAANGKKVDATIVFSLSIKYMKDEALKTIRQRTGDNSYDAKDIQWVLTVPAIWTPAAKQFMREAASKAGITSVNNKEQLIIALEPEGGALFCRERNLRDFADQKGDACISDVFARPGYSYAVVDIGGGTLDVTVHEVLEDSKIREVYQVTGGPFGGIYVDQKFVYLLEQLFERKNINKFRLEYPADWLRIMNEFEMKKRGRRAFDDKPTRITLPRSFLSMMSKNSKSDLAGHLAKSCNIKDVEIYNDEFLCLGPNAMKSLFSPVVSGIVCHMVGLTRKRALKKLACLFMVGGFAESVILQEAMKTAFSGRFPILVPNYAGIAVVQGATMFANKPEVISSRIMATTYGFNSIRNFDPKGDDPKKKFILDGVARCKDVFAIIVNENESIKVGEKKSFIRKPLPPDQTQGCFKFFTSTDTNVKYVTDSSVGPQIGNLVVESPDTSLGRDREIELNVFFGGTEIKATAIDLASKQTAVVYLDFLCKS</sequence>
<keyword evidence="2" id="KW-1185">Reference proteome</keyword>
<dbReference type="STRING" id="50429.A0A2B4RLH6"/>
<protein>
    <submittedName>
        <fullName evidence="1">Heat shock 70 kDa protein 12A</fullName>
    </submittedName>
</protein>
<dbReference type="Gene3D" id="3.30.420.40">
    <property type="match status" value="1"/>
</dbReference>
<dbReference type="AlphaFoldDB" id="A0A2B4RLH6"/>